<accession>B2BSC8</accession>
<dbReference type="GeneID" id="6172309"/>
<proteinExistence type="predicted"/>
<gene>
    <name evidence="2" type="primary">ATP8</name>
</gene>
<evidence type="ECO:0000313" key="2">
    <source>
        <dbReference type="EMBL" id="ABS57581.1"/>
    </source>
</evidence>
<dbReference type="RefSeq" id="YP_001798483.1">
    <property type="nucleotide sequence ID" value="NC_010534.1"/>
</dbReference>
<protein>
    <submittedName>
        <fullName evidence="2">ATP synthase F0 subunit 8</fullName>
    </submittedName>
</protein>
<sequence length="54" mass="6452">MPQMSPLMWLTLFMLFSLLLISAMIKIYFMNNKSIKLNETPAMGEKNNNKIWQW</sequence>
<organism evidence="2">
    <name type="scientific">Orchesella villosa</name>
    <name type="common">Springtail</name>
    <dbReference type="NCBI Taxonomy" id="48706"/>
    <lineage>
        <taxon>Eukaryota</taxon>
        <taxon>Metazoa</taxon>
        <taxon>Ecdysozoa</taxon>
        <taxon>Arthropoda</taxon>
        <taxon>Hexapoda</taxon>
        <taxon>Collembola</taxon>
        <taxon>Entomobryomorpha</taxon>
        <taxon>Entomobryoidea</taxon>
        <taxon>Orchesellidae</taxon>
        <taxon>Orchesellinae</taxon>
        <taxon>Orchesella</taxon>
    </lineage>
</organism>
<keyword evidence="2" id="KW-0496">Mitochondrion</keyword>
<evidence type="ECO:0000256" key="1">
    <source>
        <dbReference type="SAM" id="Phobius"/>
    </source>
</evidence>
<keyword evidence="1" id="KW-0812">Transmembrane</keyword>
<keyword evidence="1" id="KW-0472">Membrane</keyword>
<geneLocation type="mitochondrion" evidence="2"/>
<keyword evidence="1" id="KW-1133">Transmembrane helix</keyword>
<dbReference type="AlphaFoldDB" id="B2BSC8"/>
<feature type="transmembrane region" description="Helical" evidence="1">
    <location>
        <begin position="6"/>
        <end position="29"/>
    </location>
</feature>
<reference evidence="2" key="1">
    <citation type="journal article" date="2007" name="BMC Evol. Biol.">
        <title>Phylogenetic analysis of mitochondrial protein coding genes confirms the reciprocal paraphyly of Hexapoda and Crustacea.</title>
        <authorList>
            <person name="Carapelli A."/>
            <person name="Lio' P."/>
            <person name="Nardi F."/>
            <person name="van der Wath E."/>
            <person name="Frati F."/>
        </authorList>
    </citation>
    <scope>NUCLEOTIDE SEQUENCE</scope>
</reference>
<dbReference type="CTD" id="4509"/>
<dbReference type="EMBL" id="EU016195">
    <property type="protein sequence ID" value="ABS57581.1"/>
    <property type="molecule type" value="Genomic_DNA"/>
</dbReference>
<name>B2BSC8_ORCVL</name>